<dbReference type="OrthoDB" id="9816001at2"/>
<dbReference type="Gene3D" id="2.60.120.260">
    <property type="entry name" value="Galactose-binding domain-like"/>
    <property type="match status" value="1"/>
</dbReference>
<dbReference type="InterPro" id="IPR008979">
    <property type="entry name" value="Galactose-bd-like_sf"/>
</dbReference>
<dbReference type="PANTHER" id="PTHR22901">
    <property type="entry name" value="SIALATE O-ACETYLESTERASE"/>
    <property type="match status" value="1"/>
</dbReference>
<evidence type="ECO:0000313" key="1">
    <source>
        <dbReference type="EMBL" id="RKO72048.1"/>
    </source>
</evidence>
<evidence type="ECO:0000313" key="2">
    <source>
        <dbReference type="Proteomes" id="UP000282423"/>
    </source>
</evidence>
<dbReference type="PANTHER" id="PTHR22901:SF0">
    <property type="entry name" value="SIALATE O-ACETYLESTERASE"/>
    <property type="match status" value="1"/>
</dbReference>
<dbReference type="InterPro" id="IPR039329">
    <property type="entry name" value="SIAE"/>
</dbReference>
<protein>
    <recommendedName>
        <fullName evidence="3">Sialate O-acetylesterase</fullName>
    </recommendedName>
</protein>
<dbReference type="EMBL" id="RBWS01000006">
    <property type="protein sequence ID" value="RKO72048.1"/>
    <property type="molecule type" value="Genomic_DNA"/>
</dbReference>
<evidence type="ECO:0008006" key="3">
    <source>
        <dbReference type="Google" id="ProtNLM"/>
    </source>
</evidence>
<dbReference type="SUPFAM" id="SSF49785">
    <property type="entry name" value="Galactose-binding domain-like"/>
    <property type="match status" value="1"/>
</dbReference>
<dbReference type="RefSeq" id="WP_121123036.1">
    <property type="nucleotide sequence ID" value="NZ_RBWS01000006.1"/>
</dbReference>
<reference evidence="1 2" key="1">
    <citation type="submission" date="2018-10" db="EMBL/GenBank/DDBJ databases">
        <title>Sphingobacterium sp. M05W1-28.</title>
        <authorList>
            <person name="Cai H."/>
        </authorList>
    </citation>
    <scope>NUCLEOTIDE SEQUENCE [LARGE SCALE GENOMIC DNA]</scope>
    <source>
        <strain evidence="1 2">M05W1-28</strain>
    </source>
</reference>
<keyword evidence="2" id="KW-1185">Reference proteome</keyword>
<sequence>MTDSAGTFFFMPHCWRPVTLFIVLLLVLLPSFGKIRLPSFVSDQMVLQRGTELDIWGWATKGEKVTHRFRGVYYYTEAGSDGKWKLTMPQQHYVGPYVMEINGLVIRDILIGDVWLCSGQSNMETPIQRLVERFPEIAVSNNHMIRYFKVPTQNSVLETLIDSDSVYINGHFVGATSYRYPPRVYDVSAGILHKGDNTVTIRLRKDGLDGGFTSDKMYRLQVDDSRRIFIAARRNPVDANLINKEGLLATTFRTDNW</sequence>
<proteinExistence type="predicted"/>
<dbReference type="GO" id="GO:0001681">
    <property type="term" value="F:sialate O-acetylesterase activity"/>
    <property type="evidence" value="ECO:0007669"/>
    <property type="project" value="InterPro"/>
</dbReference>
<accession>A0A420W0F1</accession>
<dbReference type="AlphaFoldDB" id="A0A420W0F1"/>
<dbReference type="GO" id="GO:0005975">
    <property type="term" value="P:carbohydrate metabolic process"/>
    <property type="evidence" value="ECO:0007669"/>
    <property type="project" value="TreeGrafter"/>
</dbReference>
<gene>
    <name evidence="1" type="ORF">D7322_08065</name>
</gene>
<dbReference type="Proteomes" id="UP000282423">
    <property type="component" value="Unassembled WGS sequence"/>
</dbReference>
<organism evidence="1 2">
    <name type="scientific">Sphingobacterium puteale</name>
    <dbReference type="NCBI Taxonomy" id="2420510"/>
    <lineage>
        <taxon>Bacteria</taxon>
        <taxon>Pseudomonadati</taxon>
        <taxon>Bacteroidota</taxon>
        <taxon>Sphingobacteriia</taxon>
        <taxon>Sphingobacteriales</taxon>
        <taxon>Sphingobacteriaceae</taxon>
        <taxon>Sphingobacterium</taxon>
    </lineage>
</organism>
<comment type="caution">
    <text evidence="1">The sequence shown here is derived from an EMBL/GenBank/DDBJ whole genome shotgun (WGS) entry which is preliminary data.</text>
</comment>
<dbReference type="SUPFAM" id="SSF52266">
    <property type="entry name" value="SGNH hydrolase"/>
    <property type="match status" value="1"/>
</dbReference>
<name>A0A420W0F1_9SPHI</name>